<dbReference type="SMART" id="SM00184">
    <property type="entry name" value="RING"/>
    <property type="match status" value="2"/>
</dbReference>
<gene>
    <name evidence="9" type="ORF">VC83_05836</name>
</gene>
<dbReference type="InterPro" id="IPR019786">
    <property type="entry name" value="Zinc_finger_PHD-type_CS"/>
</dbReference>
<feature type="compositionally biased region" description="Basic and acidic residues" evidence="6">
    <location>
        <begin position="501"/>
        <end position="512"/>
    </location>
</feature>
<dbReference type="PROSITE" id="PS01359">
    <property type="entry name" value="ZF_PHD_1"/>
    <property type="match status" value="1"/>
</dbReference>
<dbReference type="PROSITE" id="PS50016">
    <property type="entry name" value="ZF_PHD_2"/>
    <property type="match status" value="1"/>
</dbReference>
<dbReference type="InterPro" id="IPR047157">
    <property type="entry name" value="PHRF1/Atg35"/>
</dbReference>
<dbReference type="PROSITE" id="PS50089">
    <property type="entry name" value="ZF_RING_2"/>
    <property type="match status" value="1"/>
</dbReference>
<accession>A0A177A6W4</accession>
<feature type="coiled-coil region" evidence="5">
    <location>
        <begin position="250"/>
        <end position="277"/>
    </location>
</feature>
<evidence type="ECO:0000256" key="6">
    <source>
        <dbReference type="SAM" id="MobiDB-lite"/>
    </source>
</evidence>
<dbReference type="RefSeq" id="XP_024322493.1">
    <property type="nucleotide sequence ID" value="XM_024469447.1"/>
</dbReference>
<evidence type="ECO:0000256" key="5">
    <source>
        <dbReference type="SAM" id="Coils"/>
    </source>
</evidence>
<dbReference type="CDD" id="cd15545">
    <property type="entry name" value="PHD_BAZ2A_like"/>
    <property type="match status" value="1"/>
</dbReference>
<feature type="compositionally biased region" description="Basic and acidic residues" evidence="6">
    <location>
        <begin position="413"/>
        <end position="422"/>
    </location>
</feature>
<keyword evidence="3" id="KW-0862">Zinc</keyword>
<dbReference type="InterPro" id="IPR001965">
    <property type="entry name" value="Znf_PHD"/>
</dbReference>
<keyword evidence="5" id="KW-0175">Coiled coil</keyword>
<keyword evidence="1" id="KW-0479">Metal-binding</keyword>
<evidence type="ECO:0000256" key="3">
    <source>
        <dbReference type="ARBA" id="ARBA00022833"/>
    </source>
</evidence>
<evidence type="ECO:0000313" key="9">
    <source>
        <dbReference type="EMBL" id="OAF57202.1"/>
    </source>
</evidence>
<evidence type="ECO:0000256" key="2">
    <source>
        <dbReference type="ARBA" id="ARBA00022771"/>
    </source>
</evidence>
<proteinExistence type="predicted"/>
<feature type="compositionally biased region" description="Pro residues" evidence="6">
    <location>
        <begin position="384"/>
        <end position="399"/>
    </location>
</feature>
<dbReference type="SUPFAM" id="SSF57903">
    <property type="entry name" value="FYVE/PHD zinc finger"/>
    <property type="match status" value="1"/>
</dbReference>
<organism evidence="9">
    <name type="scientific">Pseudogymnoascus destructans</name>
    <dbReference type="NCBI Taxonomy" id="655981"/>
    <lineage>
        <taxon>Eukaryota</taxon>
        <taxon>Fungi</taxon>
        <taxon>Dikarya</taxon>
        <taxon>Ascomycota</taxon>
        <taxon>Pezizomycotina</taxon>
        <taxon>Leotiomycetes</taxon>
        <taxon>Thelebolales</taxon>
        <taxon>Thelebolaceae</taxon>
        <taxon>Pseudogymnoascus</taxon>
    </lineage>
</organism>
<dbReference type="Proteomes" id="UP000077154">
    <property type="component" value="Unassembled WGS sequence"/>
</dbReference>
<feature type="compositionally biased region" description="Low complexity" evidence="6">
    <location>
        <begin position="474"/>
        <end position="485"/>
    </location>
</feature>
<feature type="compositionally biased region" description="Basic and acidic residues" evidence="6">
    <location>
        <begin position="293"/>
        <end position="320"/>
    </location>
</feature>
<dbReference type="Gene3D" id="3.30.40.10">
    <property type="entry name" value="Zinc/RING finger domain, C3HC4 (zinc finger)"/>
    <property type="match status" value="2"/>
</dbReference>
<dbReference type="InterPro" id="IPR013083">
    <property type="entry name" value="Znf_RING/FYVE/PHD"/>
</dbReference>
<feature type="domain" description="PHD-type" evidence="7">
    <location>
        <begin position="130"/>
        <end position="178"/>
    </location>
</feature>
<dbReference type="AlphaFoldDB" id="A0A177A6W4"/>
<dbReference type="GeneID" id="36288900"/>
<dbReference type="InterPro" id="IPR011011">
    <property type="entry name" value="Znf_FYVE_PHD"/>
</dbReference>
<feature type="region of interest" description="Disordered" evidence="6">
    <location>
        <begin position="293"/>
        <end position="546"/>
    </location>
</feature>
<keyword evidence="2 4" id="KW-0863">Zinc-finger</keyword>
<protein>
    <recommendedName>
        <fullName evidence="10">PHD and RING finger domain-containing protein</fullName>
    </recommendedName>
</protein>
<dbReference type="SMART" id="SM00249">
    <property type="entry name" value="PHD"/>
    <property type="match status" value="1"/>
</dbReference>
<dbReference type="Pfam" id="PF13639">
    <property type="entry name" value="zf-RING_2"/>
    <property type="match status" value="1"/>
</dbReference>
<name>A0A177A6W4_9PEZI</name>
<dbReference type="PANTHER" id="PTHR12618">
    <property type="entry name" value="PHD AND RING FINGER DOMAIN-CONTAINING PROTEIN 1"/>
    <property type="match status" value="1"/>
</dbReference>
<dbReference type="SUPFAM" id="SSF57850">
    <property type="entry name" value="RING/U-box"/>
    <property type="match status" value="1"/>
</dbReference>
<evidence type="ECO:0000256" key="4">
    <source>
        <dbReference type="PROSITE-ProRule" id="PRU00175"/>
    </source>
</evidence>
<dbReference type="PANTHER" id="PTHR12618:SF20">
    <property type="entry name" value="PHD AND RING FINGER DOMAIN-CONTAINING PROTEIN 1"/>
    <property type="match status" value="1"/>
</dbReference>
<dbReference type="EMBL" id="KV441401">
    <property type="protein sequence ID" value="OAF57202.1"/>
    <property type="molecule type" value="Genomic_DNA"/>
</dbReference>
<feature type="domain" description="RING-type" evidence="8">
    <location>
        <begin position="5"/>
        <end position="83"/>
    </location>
</feature>
<dbReference type="OrthoDB" id="8062037at2759"/>
<dbReference type="VEuPathDB" id="FungiDB:GMDG_03597"/>
<evidence type="ECO:0008006" key="10">
    <source>
        <dbReference type="Google" id="ProtNLM"/>
    </source>
</evidence>
<dbReference type="Pfam" id="PF00628">
    <property type="entry name" value="PHD"/>
    <property type="match status" value="1"/>
</dbReference>
<dbReference type="InterPro" id="IPR001841">
    <property type="entry name" value="Znf_RING"/>
</dbReference>
<dbReference type="InterPro" id="IPR019787">
    <property type="entry name" value="Znf_PHD-finger"/>
</dbReference>
<feature type="compositionally biased region" description="Polar residues" evidence="6">
    <location>
        <begin position="447"/>
        <end position="460"/>
    </location>
</feature>
<dbReference type="eggNOG" id="KOG0825">
    <property type="taxonomic scope" value="Eukaryota"/>
</dbReference>
<evidence type="ECO:0000256" key="1">
    <source>
        <dbReference type="ARBA" id="ARBA00022723"/>
    </source>
</evidence>
<sequence length="622" mass="69578">MADQCIVCLDVLDVDDALPPKGDIVESEVIVKSELGDLASTTAHNHHADTQQLLAVIQTCGHILHDSCLKEWIQKANSCPICRQQFNLVEVHDKTSGPILSTYTVEDKKQVADFDPLAWIEDQAQEEELSRPCPICASSDDEEVLLLCDSCDAPYHTYCVGLDSVPHGHWFCMECEHEGANARTAEPSMGFGGTRHRNNERTQAQVRQARSRRRNRTEAWQGAWNQISDRIYDALELDIDYDEDNSLQAYRQSQRRTERERRELQQWQQRLAIASRQGAREVFRNSARSILHNRVEPPAPRESDEERRAWETYDRVREAENSGTPTRKRKSRSTTQSPREPATNEPERKLKRPRTRRVMENSAGSSSDGNPESRRPNGHRRPVAPAPRRPMTPSAPTPNPTAAAPSFLSSLLKEVEMGAAKEDDSDNNEHVFVNTNSTSPAAEYSSPVLSPATSSYSTPRAMSLTPPPNGNGIRRSGSPLSLSSRVEPIYPPADYSPNRSPPERTTRAENGHSRPSTPPASHLRHPKPRRPQQPIPAESFSTQPISIEAKEGIQKIVKKALDPHYKKPSGITKEQYADVNRLVSRMLYDKIVDPTALNDDEKSAWEKVASAEVAKAVEGLSA</sequence>
<dbReference type="GO" id="GO:0008270">
    <property type="term" value="F:zinc ion binding"/>
    <property type="evidence" value="ECO:0007669"/>
    <property type="project" value="UniProtKB-KW"/>
</dbReference>
<evidence type="ECO:0000259" key="8">
    <source>
        <dbReference type="PROSITE" id="PS50089"/>
    </source>
</evidence>
<evidence type="ECO:0000259" key="7">
    <source>
        <dbReference type="PROSITE" id="PS50016"/>
    </source>
</evidence>
<reference evidence="9" key="1">
    <citation type="submission" date="2016-03" db="EMBL/GenBank/DDBJ databases">
        <title>Updated assembly of Pseudogymnoascus destructans, the fungus causing white-nose syndrome of bats.</title>
        <authorList>
            <person name="Palmer J.M."/>
            <person name="Drees K.P."/>
            <person name="Foster J.T."/>
            <person name="Lindner D.L."/>
        </authorList>
    </citation>
    <scope>NUCLEOTIDE SEQUENCE [LARGE SCALE GENOMIC DNA]</scope>
    <source>
        <strain evidence="9">20631-21</strain>
    </source>
</reference>